<gene>
    <name evidence="11" type="ORF">E8M12_07985</name>
</gene>
<dbReference type="UniPathway" id="UPA00251">
    <property type="reaction ID" value="UER00320"/>
</dbReference>
<dbReference type="InterPro" id="IPR039793">
    <property type="entry name" value="UROS/Hem4"/>
</dbReference>
<dbReference type="InterPro" id="IPR003754">
    <property type="entry name" value="4pyrrol_synth_uPrphyn_synth"/>
</dbReference>
<dbReference type="SUPFAM" id="SSF69618">
    <property type="entry name" value="HemD-like"/>
    <property type="match status" value="1"/>
</dbReference>
<feature type="domain" description="Tetrapyrrole biosynthesis uroporphyrinogen III synthase" evidence="10">
    <location>
        <begin position="49"/>
        <end position="244"/>
    </location>
</feature>
<dbReference type="Gene3D" id="3.40.50.10090">
    <property type="match status" value="2"/>
</dbReference>
<organism evidence="11 12">
    <name type="scientific">Thalassotalea mangrovi</name>
    <dbReference type="NCBI Taxonomy" id="2572245"/>
    <lineage>
        <taxon>Bacteria</taxon>
        <taxon>Pseudomonadati</taxon>
        <taxon>Pseudomonadota</taxon>
        <taxon>Gammaproteobacteria</taxon>
        <taxon>Alteromonadales</taxon>
        <taxon>Colwelliaceae</taxon>
        <taxon>Thalassotalea</taxon>
    </lineage>
</organism>
<name>A0A4U1B6P9_9GAMM</name>
<keyword evidence="12" id="KW-1185">Reference proteome</keyword>
<dbReference type="Proteomes" id="UP000307999">
    <property type="component" value="Unassembled WGS sequence"/>
</dbReference>
<reference evidence="11 12" key="1">
    <citation type="submission" date="2019-04" db="EMBL/GenBank/DDBJ databases">
        <title>Thalassotalea guangxiensis sp. nov., isolated from sediment of the coastal wetland.</title>
        <authorList>
            <person name="Zheng S."/>
            <person name="Zhang D."/>
        </authorList>
    </citation>
    <scope>NUCLEOTIDE SEQUENCE [LARGE SCALE GENOMIC DNA]</scope>
    <source>
        <strain evidence="11 12">ZS-4</strain>
    </source>
</reference>
<dbReference type="GO" id="GO:0006780">
    <property type="term" value="P:uroporphyrinogen III biosynthetic process"/>
    <property type="evidence" value="ECO:0007669"/>
    <property type="project" value="UniProtKB-UniRule"/>
</dbReference>
<dbReference type="EC" id="4.2.1.75" evidence="3 9"/>
<comment type="function">
    <text evidence="6 9">Catalyzes cyclization of the linear tetrapyrrole, hydroxymethylbilane, to the macrocyclic uroporphyrinogen III.</text>
</comment>
<dbReference type="GO" id="GO:0004852">
    <property type="term" value="F:uroporphyrinogen-III synthase activity"/>
    <property type="evidence" value="ECO:0007669"/>
    <property type="project" value="UniProtKB-UniRule"/>
</dbReference>
<keyword evidence="5 9" id="KW-0627">Porphyrin biosynthesis</keyword>
<dbReference type="PANTHER" id="PTHR38042:SF1">
    <property type="entry name" value="UROPORPHYRINOGEN-III SYNTHASE, CHLOROPLASTIC"/>
    <property type="match status" value="1"/>
</dbReference>
<evidence type="ECO:0000313" key="11">
    <source>
        <dbReference type="EMBL" id="TKB45532.1"/>
    </source>
</evidence>
<dbReference type="OrthoDB" id="9787650at2"/>
<evidence type="ECO:0000256" key="2">
    <source>
        <dbReference type="ARBA" id="ARBA00008133"/>
    </source>
</evidence>
<comment type="caution">
    <text evidence="11">The sequence shown here is derived from an EMBL/GenBank/DDBJ whole genome shotgun (WGS) entry which is preliminary data.</text>
</comment>
<dbReference type="Pfam" id="PF02602">
    <property type="entry name" value="HEM4"/>
    <property type="match status" value="1"/>
</dbReference>
<evidence type="ECO:0000256" key="8">
    <source>
        <dbReference type="ARBA" id="ARBA00048617"/>
    </source>
</evidence>
<dbReference type="PANTHER" id="PTHR38042">
    <property type="entry name" value="UROPORPHYRINOGEN-III SYNTHASE, CHLOROPLASTIC"/>
    <property type="match status" value="1"/>
</dbReference>
<dbReference type="GO" id="GO:0006782">
    <property type="term" value="P:protoporphyrinogen IX biosynthetic process"/>
    <property type="evidence" value="ECO:0007669"/>
    <property type="project" value="UniProtKB-UniRule"/>
</dbReference>
<keyword evidence="4 9" id="KW-0456">Lyase</keyword>
<sequence length="261" mass="29171">MNYWPVAPMSYLRSCMSKTDLNILLTRPLSKSQSLARDIVSLANHIEIQPLFEYLPTDNALSLSNAMVPPPHHIIFVSAAAARFAIKQCPVDRWPDSSLYYAVGPATKTALAPLGKSIAMGRTYDSEGLLALPQLANLDGEQVLIIRGDGGREYLAQTLRQRQANVAYNEVYRRQWLPFNEVQLIEKWRKLKINCMVVTSEALLDRAVELVSKVDPLYLQDIQWIVASERIAAKASEYGLQQVRNAGGANNQLIYQAIATL</sequence>
<comment type="catalytic activity">
    <reaction evidence="8 9">
        <text>hydroxymethylbilane = uroporphyrinogen III + H2O</text>
        <dbReference type="Rhea" id="RHEA:18965"/>
        <dbReference type="ChEBI" id="CHEBI:15377"/>
        <dbReference type="ChEBI" id="CHEBI:57308"/>
        <dbReference type="ChEBI" id="CHEBI:57845"/>
        <dbReference type="EC" id="4.2.1.75"/>
    </reaction>
</comment>
<proteinExistence type="inferred from homology"/>
<protein>
    <recommendedName>
        <fullName evidence="7 9">Uroporphyrinogen-III synthase</fullName>
        <ecNumber evidence="3 9">4.2.1.75</ecNumber>
    </recommendedName>
</protein>
<evidence type="ECO:0000313" key="12">
    <source>
        <dbReference type="Proteomes" id="UP000307999"/>
    </source>
</evidence>
<dbReference type="EMBL" id="SWDB01000018">
    <property type="protein sequence ID" value="TKB45532.1"/>
    <property type="molecule type" value="Genomic_DNA"/>
</dbReference>
<evidence type="ECO:0000256" key="6">
    <source>
        <dbReference type="ARBA" id="ARBA00037589"/>
    </source>
</evidence>
<evidence type="ECO:0000259" key="10">
    <source>
        <dbReference type="Pfam" id="PF02602"/>
    </source>
</evidence>
<evidence type="ECO:0000256" key="1">
    <source>
        <dbReference type="ARBA" id="ARBA00004772"/>
    </source>
</evidence>
<comment type="pathway">
    <text evidence="1 9">Porphyrin-containing compound metabolism; protoporphyrin-IX biosynthesis; coproporphyrinogen-III from 5-aminolevulinate: step 3/4.</text>
</comment>
<evidence type="ECO:0000256" key="5">
    <source>
        <dbReference type="ARBA" id="ARBA00023244"/>
    </source>
</evidence>
<evidence type="ECO:0000256" key="4">
    <source>
        <dbReference type="ARBA" id="ARBA00023239"/>
    </source>
</evidence>
<evidence type="ECO:0000256" key="3">
    <source>
        <dbReference type="ARBA" id="ARBA00013109"/>
    </source>
</evidence>
<dbReference type="CDD" id="cd06578">
    <property type="entry name" value="HemD"/>
    <property type="match status" value="1"/>
</dbReference>
<accession>A0A4U1B6P9</accession>
<evidence type="ECO:0000256" key="9">
    <source>
        <dbReference type="RuleBase" id="RU366031"/>
    </source>
</evidence>
<comment type="similarity">
    <text evidence="2 9">Belongs to the uroporphyrinogen-III synthase family.</text>
</comment>
<dbReference type="InterPro" id="IPR036108">
    <property type="entry name" value="4pyrrol_syn_uPrphyn_synt_sf"/>
</dbReference>
<dbReference type="AlphaFoldDB" id="A0A4U1B6P9"/>
<evidence type="ECO:0000256" key="7">
    <source>
        <dbReference type="ARBA" id="ARBA00040167"/>
    </source>
</evidence>